<dbReference type="GO" id="GO:0008761">
    <property type="term" value="F:UDP-N-acetylglucosamine 2-epimerase activity"/>
    <property type="evidence" value="ECO:0007669"/>
    <property type="project" value="UniProtKB-EC"/>
</dbReference>
<dbReference type="Proteomes" id="UP000605144">
    <property type="component" value="Unassembled WGS sequence"/>
</dbReference>
<accession>A0A832YXP8</accession>
<feature type="domain" description="UDP-N-acetylglucosamine 2-epimerase" evidence="1">
    <location>
        <begin position="30"/>
        <end position="368"/>
    </location>
</feature>
<dbReference type="EMBL" id="DQSV01000093">
    <property type="protein sequence ID" value="HIP17620.1"/>
    <property type="molecule type" value="Genomic_DNA"/>
</dbReference>
<dbReference type="AlphaFoldDB" id="A0A832YXP8"/>
<gene>
    <name evidence="2" type="ORF">EYG76_04930</name>
</gene>
<organism evidence="2 3">
    <name type="scientific">Methanothermococcus okinawensis</name>
    <dbReference type="NCBI Taxonomy" id="155863"/>
    <lineage>
        <taxon>Archaea</taxon>
        <taxon>Methanobacteriati</taxon>
        <taxon>Methanobacteriota</taxon>
        <taxon>Methanomada group</taxon>
        <taxon>Methanococci</taxon>
        <taxon>Methanococcales</taxon>
        <taxon>Methanococcaceae</taxon>
        <taxon>Methanothermococcus</taxon>
    </lineage>
</organism>
<keyword evidence="2" id="KW-0413">Isomerase</keyword>
<dbReference type="Gene3D" id="3.40.50.2000">
    <property type="entry name" value="Glycogen Phosphorylase B"/>
    <property type="match status" value="2"/>
</dbReference>
<evidence type="ECO:0000259" key="1">
    <source>
        <dbReference type="Pfam" id="PF02350"/>
    </source>
</evidence>
<dbReference type="PANTHER" id="PTHR43174:SF1">
    <property type="entry name" value="UDP-N-ACETYLGLUCOSAMINE 2-EPIMERASE"/>
    <property type="match status" value="1"/>
</dbReference>
<sequence>MKIGIVLGTRPEIIKLSPIIRELGELKNNSTKDIDYFLIHTNQHYSKYLDEIFFKELNLPKPKYNLNVGSASQGKQTGKMLEGVEEVLINERPEMVIVQGDTNSTLAGALASSKLKIKVVHIEAGLRSYDRSMPEEINRVLTDHISDYLFPPTENAKENLIREGIKKNIFVVGNTIVDATLQNIKIVESKKEIIEDILKVIPENKEYFLLTLHRAENTDNKERLNNIINGILKISEYYNIPIIFPIHPRTLKKLREYNLLNKLGSDKNIKTIEPTGYFKFLILEKNAKLIITDSGGVQEEACILKTPCITLRENTERPETLEVGSNMLVKVEDVESIIGAVDSMMNRSRDWINPFGDGNSGETIVNILLEKYKN</sequence>
<evidence type="ECO:0000313" key="2">
    <source>
        <dbReference type="EMBL" id="HIP17620.1"/>
    </source>
</evidence>
<proteinExistence type="predicted"/>
<dbReference type="PANTHER" id="PTHR43174">
    <property type="entry name" value="UDP-N-ACETYLGLUCOSAMINE 2-EPIMERASE"/>
    <property type="match status" value="1"/>
</dbReference>
<dbReference type="InterPro" id="IPR003331">
    <property type="entry name" value="UDP_GlcNAc_Epimerase_2_dom"/>
</dbReference>
<dbReference type="SUPFAM" id="SSF53756">
    <property type="entry name" value="UDP-Glycosyltransferase/glycogen phosphorylase"/>
    <property type="match status" value="1"/>
</dbReference>
<protein>
    <submittedName>
        <fullName evidence="2">UDP-N-acetylglucosamine 2-epimerase (Non-hydrolyzing)</fullName>
        <ecNumber evidence="2">5.1.3.14</ecNumber>
    </submittedName>
</protein>
<reference evidence="2" key="1">
    <citation type="journal article" date="2020" name="ISME J.">
        <title>Gammaproteobacteria mediating utilization of methyl-, sulfur- and petroleum organic compounds in deep ocean hydrothermal plumes.</title>
        <authorList>
            <person name="Zhou Z."/>
            <person name="Liu Y."/>
            <person name="Pan J."/>
            <person name="Cron B.R."/>
            <person name="Toner B.M."/>
            <person name="Anantharaman K."/>
            <person name="Breier J.A."/>
            <person name="Dick G.J."/>
            <person name="Li M."/>
        </authorList>
    </citation>
    <scope>NUCLEOTIDE SEQUENCE</scope>
    <source>
        <strain evidence="2">SZUA-1385</strain>
    </source>
</reference>
<dbReference type="InterPro" id="IPR029767">
    <property type="entry name" value="WecB-like"/>
</dbReference>
<evidence type="ECO:0000313" key="3">
    <source>
        <dbReference type="Proteomes" id="UP000605144"/>
    </source>
</evidence>
<name>A0A832YXP8_9EURY</name>
<comment type="caution">
    <text evidence="2">The sequence shown here is derived from an EMBL/GenBank/DDBJ whole genome shotgun (WGS) entry which is preliminary data.</text>
</comment>
<dbReference type="NCBIfam" id="TIGR00236">
    <property type="entry name" value="wecB"/>
    <property type="match status" value="1"/>
</dbReference>
<dbReference type="Pfam" id="PF02350">
    <property type="entry name" value="Epimerase_2"/>
    <property type="match status" value="1"/>
</dbReference>
<dbReference type="EC" id="5.1.3.14" evidence="2"/>
<dbReference type="CDD" id="cd03786">
    <property type="entry name" value="GTB_UDP-GlcNAc_2-Epimerase"/>
    <property type="match status" value="1"/>
</dbReference>